<name>A0ABZ1YLJ7_9NOCA</name>
<keyword evidence="2" id="KW-1185">Reference proteome</keyword>
<gene>
    <name evidence="1" type="ORF">OG563_33270</name>
</gene>
<organism evidence="1 2">
    <name type="scientific">Nocardia vinacea</name>
    <dbReference type="NCBI Taxonomy" id="96468"/>
    <lineage>
        <taxon>Bacteria</taxon>
        <taxon>Bacillati</taxon>
        <taxon>Actinomycetota</taxon>
        <taxon>Actinomycetes</taxon>
        <taxon>Mycobacteriales</taxon>
        <taxon>Nocardiaceae</taxon>
        <taxon>Nocardia</taxon>
    </lineage>
</organism>
<accession>A0ABZ1YLJ7</accession>
<reference evidence="1" key="1">
    <citation type="submission" date="2022-10" db="EMBL/GenBank/DDBJ databases">
        <title>The complete genomes of actinobacterial strains from the NBC collection.</title>
        <authorList>
            <person name="Joergensen T.S."/>
            <person name="Alvarez Arevalo M."/>
            <person name="Sterndorff E.B."/>
            <person name="Faurdal D."/>
            <person name="Vuksanovic O."/>
            <person name="Mourched A.-S."/>
            <person name="Charusanti P."/>
            <person name="Shaw S."/>
            <person name="Blin K."/>
            <person name="Weber T."/>
        </authorList>
    </citation>
    <scope>NUCLEOTIDE SEQUENCE</scope>
    <source>
        <strain evidence="1">NBC_01482</strain>
    </source>
</reference>
<proteinExistence type="predicted"/>
<dbReference type="Proteomes" id="UP001432062">
    <property type="component" value="Chromosome"/>
</dbReference>
<dbReference type="EMBL" id="CP109441">
    <property type="protein sequence ID" value="WUV44033.1"/>
    <property type="molecule type" value="Genomic_DNA"/>
</dbReference>
<evidence type="ECO:0000313" key="2">
    <source>
        <dbReference type="Proteomes" id="UP001432062"/>
    </source>
</evidence>
<evidence type="ECO:0000313" key="1">
    <source>
        <dbReference type="EMBL" id="WUV44033.1"/>
    </source>
</evidence>
<protein>
    <submittedName>
        <fullName evidence="1">Uncharacterized protein</fullName>
    </submittedName>
</protein>
<dbReference type="RefSeq" id="WP_329406734.1">
    <property type="nucleotide sequence ID" value="NZ_CP109441.1"/>
</dbReference>
<sequence length="40" mass="4860">MNRWLAAQFSKENRRQIIEILVEAYNSDDSDTRRSYLRLT</sequence>